<dbReference type="GeneID" id="36560325"/>
<accession>A0A2I2GM16</accession>
<reference evidence="5 6" key="1">
    <citation type="submission" date="2016-12" db="EMBL/GenBank/DDBJ databases">
        <title>The genomes of Aspergillus section Nigri reveals drivers in fungal speciation.</title>
        <authorList>
            <consortium name="DOE Joint Genome Institute"/>
            <person name="Vesth T.C."/>
            <person name="Nybo J."/>
            <person name="Theobald S."/>
            <person name="Brandl J."/>
            <person name="Frisvad J.C."/>
            <person name="Nielsen K.F."/>
            <person name="Lyhne E.K."/>
            <person name="Kogle M.E."/>
            <person name="Kuo A."/>
            <person name="Riley R."/>
            <person name="Clum A."/>
            <person name="Nolan M."/>
            <person name="Lipzen A."/>
            <person name="Salamov A."/>
            <person name="Henrissat B."/>
            <person name="Wiebenga A."/>
            <person name="De Vries R.P."/>
            <person name="Grigoriev I.V."/>
            <person name="Mortensen U.H."/>
            <person name="Andersen M.R."/>
            <person name="Baker S.E."/>
        </authorList>
    </citation>
    <scope>NUCLEOTIDE SEQUENCE [LARGE SCALE GENOMIC DNA]</scope>
    <source>
        <strain evidence="5 6">IBT 23096</strain>
    </source>
</reference>
<protein>
    <recommendedName>
        <fullName evidence="4">Xylanolytic transcriptional activator regulatory domain-containing protein</fullName>
    </recommendedName>
</protein>
<evidence type="ECO:0000313" key="5">
    <source>
        <dbReference type="EMBL" id="PLB53913.1"/>
    </source>
</evidence>
<dbReference type="GO" id="GO:0008270">
    <property type="term" value="F:zinc ion binding"/>
    <property type="evidence" value="ECO:0007669"/>
    <property type="project" value="InterPro"/>
</dbReference>
<organism evidence="5 6">
    <name type="scientific">Aspergillus steynii IBT 23096</name>
    <dbReference type="NCBI Taxonomy" id="1392250"/>
    <lineage>
        <taxon>Eukaryota</taxon>
        <taxon>Fungi</taxon>
        <taxon>Dikarya</taxon>
        <taxon>Ascomycota</taxon>
        <taxon>Pezizomycotina</taxon>
        <taxon>Eurotiomycetes</taxon>
        <taxon>Eurotiomycetidae</taxon>
        <taxon>Eurotiales</taxon>
        <taxon>Aspergillaceae</taxon>
        <taxon>Aspergillus</taxon>
        <taxon>Aspergillus subgen. Circumdati</taxon>
    </lineage>
</organism>
<evidence type="ECO:0000259" key="4">
    <source>
        <dbReference type="SMART" id="SM00906"/>
    </source>
</evidence>
<keyword evidence="1" id="KW-0805">Transcription regulation</keyword>
<dbReference type="GO" id="GO:0003700">
    <property type="term" value="F:DNA-binding transcription factor activity"/>
    <property type="evidence" value="ECO:0007669"/>
    <property type="project" value="InterPro"/>
</dbReference>
<feature type="domain" description="Xylanolytic transcriptional activator regulatory" evidence="4">
    <location>
        <begin position="262"/>
        <end position="333"/>
    </location>
</feature>
<name>A0A2I2GM16_9EURO</name>
<dbReference type="GO" id="GO:0006351">
    <property type="term" value="P:DNA-templated transcription"/>
    <property type="evidence" value="ECO:0007669"/>
    <property type="project" value="InterPro"/>
</dbReference>
<dbReference type="OrthoDB" id="3266505at2759"/>
<evidence type="ECO:0000256" key="1">
    <source>
        <dbReference type="ARBA" id="ARBA00023015"/>
    </source>
</evidence>
<proteinExistence type="predicted"/>
<comment type="caution">
    <text evidence="5">The sequence shown here is derived from an EMBL/GenBank/DDBJ whole genome shotgun (WGS) entry which is preliminary data.</text>
</comment>
<keyword evidence="2" id="KW-0804">Transcription</keyword>
<dbReference type="SMART" id="SM00906">
    <property type="entry name" value="Fungal_trans"/>
    <property type="match status" value="1"/>
</dbReference>
<dbReference type="AlphaFoldDB" id="A0A2I2GM16"/>
<sequence length="598" mass="68044">MTVPESYVRRLESEIAQLRQPSRDSQRVVTQASCQLTTPSSNGTPEQTLQERLIENSTTEHFVHRLKGVYSNSTQENSGTSPFPTTPTPDVNEFHDNEIQSTASKYTYIPLEDDNSRPKVFVKFPPHSYSLYLLGQFESFMGSDYHWYRKKRFRARIDSLYDPSQSQKIDRTWLCCFSVVLALGESYNDTVSPSFLVDNRTGISTNDTATATFDQVTHPGIELFKQGLLLLRPSYEEPTIEQVEALNLITFYCYSLNRRRTAYAYAGMALRLANLLALSEPQTHMSPSEQEHRKRVWWTTICMDAMTCIELSLTPAHALNDDRIEFPDSSRLSTEDGEEFSDSQYLTAQIKLCRIKYHIVKTVSELRFGSPGEAQALIDPCLQALDNWRLEFLPTLEFTEEGGFSDETLAFPPMRTTASLLLRHNQCYILLLRPLLLKQLHDLVHENGASMPRDDFASTNTQCLQAATNSTLIQFALSKCHKIAKFGFWESLHIFSSLTVHIISRCLIAKRPSAFATVRENIPYGPVRSLLGEMARVGNAASKDHERMIHDIENLFTETPFNTGLTEGIEDLVDWPEYMNTDNVAFGFDDTFPSFGWS</sequence>
<evidence type="ECO:0000256" key="3">
    <source>
        <dbReference type="ARBA" id="ARBA00023242"/>
    </source>
</evidence>
<dbReference type="Pfam" id="PF04082">
    <property type="entry name" value="Fungal_trans"/>
    <property type="match status" value="1"/>
</dbReference>
<dbReference type="PANTHER" id="PTHR46910">
    <property type="entry name" value="TRANSCRIPTION FACTOR PDR1"/>
    <property type="match status" value="1"/>
</dbReference>
<dbReference type="GO" id="GO:0003677">
    <property type="term" value="F:DNA binding"/>
    <property type="evidence" value="ECO:0007669"/>
    <property type="project" value="InterPro"/>
</dbReference>
<keyword evidence="3" id="KW-0539">Nucleus</keyword>
<dbReference type="InterPro" id="IPR007219">
    <property type="entry name" value="XnlR_reg_dom"/>
</dbReference>
<evidence type="ECO:0000313" key="6">
    <source>
        <dbReference type="Proteomes" id="UP000234275"/>
    </source>
</evidence>
<dbReference type="PANTHER" id="PTHR46910:SF39">
    <property type="entry name" value="ZN(II)2CYS6 TRANSCRIPTION FACTOR (EUROFUNG)"/>
    <property type="match status" value="1"/>
</dbReference>
<dbReference type="STRING" id="1392250.A0A2I2GM16"/>
<dbReference type="RefSeq" id="XP_024709215.1">
    <property type="nucleotide sequence ID" value="XM_024852627.1"/>
</dbReference>
<dbReference type="Proteomes" id="UP000234275">
    <property type="component" value="Unassembled WGS sequence"/>
</dbReference>
<gene>
    <name evidence="5" type="ORF">P170DRAFT_469393</name>
</gene>
<dbReference type="InterPro" id="IPR050987">
    <property type="entry name" value="AtrR-like"/>
</dbReference>
<dbReference type="CDD" id="cd12148">
    <property type="entry name" value="fungal_TF_MHR"/>
    <property type="match status" value="1"/>
</dbReference>
<dbReference type="EMBL" id="MSFO01000001">
    <property type="protein sequence ID" value="PLB53913.1"/>
    <property type="molecule type" value="Genomic_DNA"/>
</dbReference>
<evidence type="ECO:0000256" key="2">
    <source>
        <dbReference type="ARBA" id="ARBA00023163"/>
    </source>
</evidence>
<dbReference type="VEuPathDB" id="FungiDB:P170DRAFT_469393"/>
<keyword evidence="6" id="KW-1185">Reference proteome</keyword>